<dbReference type="AlphaFoldDB" id="A0AAZ1XHF6"/>
<reference evidence="7" key="3">
    <citation type="submission" date="2025-09" db="UniProtKB">
        <authorList>
            <consortium name="Ensembl"/>
        </authorList>
    </citation>
    <scope>IDENTIFICATION</scope>
</reference>
<evidence type="ECO:0000313" key="8">
    <source>
        <dbReference type="Proteomes" id="UP000472276"/>
    </source>
</evidence>
<name>A0AAZ1XHF6_OREAU</name>
<sequence length="103" mass="12001">MHRMLVEDLPFLPLAPCPNSKESMAVFEQHIRMAQEYLKVQSEIALLVRRKKELTTELEQDEMEQQTSFRLIQERSNLLEDNSSLSAYCQGLKSKLSLMKSQN</sequence>
<keyword evidence="6" id="KW-0067">ATP-binding</keyword>
<keyword evidence="3" id="KW-0808">Transferase</keyword>
<evidence type="ECO:0000256" key="4">
    <source>
        <dbReference type="ARBA" id="ARBA00022741"/>
    </source>
</evidence>
<comment type="similarity">
    <text evidence="1">Belongs to the protein kinase superfamily. STE Ser/Thr protein kinase family. MAP kinase kinase kinase subfamily.</text>
</comment>
<evidence type="ECO:0000256" key="5">
    <source>
        <dbReference type="ARBA" id="ARBA00022777"/>
    </source>
</evidence>
<organism evidence="7 8">
    <name type="scientific">Oreochromis aureus</name>
    <name type="common">Israeli tilapia</name>
    <name type="synonym">Chromis aureus</name>
    <dbReference type="NCBI Taxonomy" id="47969"/>
    <lineage>
        <taxon>Eukaryota</taxon>
        <taxon>Metazoa</taxon>
        <taxon>Chordata</taxon>
        <taxon>Craniata</taxon>
        <taxon>Vertebrata</taxon>
        <taxon>Euteleostomi</taxon>
        <taxon>Actinopterygii</taxon>
        <taxon>Neopterygii</taxon>
        <taxon>Teleostei</taxon>
        <taxon>Neoteleostei</taxon>
        <taxon>Acanthomorphata</taxon>
        <taxon>Ovalentaria</taxon>
        <taxon>Cichlomorphae</taxon>
        <taxon>Cichliformes</taxon>
        <taxon>Cichlidae</taxon>
        <taxon>African cichlids</taxon>
        <taxon>Pseudocrenilabrinae</taxon>
        <taxon>Oreochromini</taxon>
        <taxon>Oreochromis</taxon>
    </lineage>
</organism>
<dbReference type="PANTHER" id="PTHR46716:SF1">
    <property type="entry name" value="MITOGEN-ACTIVATED PROTEIN KINASE KINASE KINASE 7"/>
    <property type="match status" value="1"/>
</dbReference>
<keyword evidence="8" id="KW-1185">Reference proteome</keyword>
<dbReference type="GO" id="GO:0004709">
    <property type="term" value="F:MAP kinase kinase kinase activity"/>
    <property type="evidence" value="ECO:0007669"/>
    <property type="project" value="TreeGrafter"/>
</dbReference>
<keyword evidence="4" id="KW-0547">Nucleotide-binding</keyword>
<dbReference type="GO" id="GO:0007254">
    <property type="term" value="P:JNK cascade"/>
    <property type="evidence" value="ECO:0007669"/>
    <property type="project" value="TreeGrafter"/>
</dbReference>
<evidence type="ECO:0000256" key="1">
    <source>
        <dbReference type="ARBA" id="ARBA00006529"/>
    </source>
</evidence>
<dbReference type="GO" id="GO:0006955">
    <property type="term" value="P:immune response"/>
    <property type="evidence" value="ECO:0007669"/>
    <property type="project" value="TreeGrafter"/>
</dbReference>
<dbReference type="GO" id="GO:0005524">
    <property type="term" value="F:ATP binding"/>
    <property type="evidence" value="ECO:0007669"/>
    <property type="project" value="UniProtKB-KW"/>
</dbReference>
<keyword evidence="5" id="KW-0418">Kinase</keyword>
<dbReference type="Proteomes" id="UP000472276">
    <property type="component" value="Unassembled WGS sequence"/>
</dbReference>
<reference evidence="8" key="1">
    <citation type="submission" date="2020-03" db="EMBL/GenBank/DDBJ databases">
        <title>Evolution of repeat sequences and sex chromosomes of tilapia species revealed by chromosome-level genomes.</title>
        <authorList>
            <person name="Xu L."/>
            <person name="Tao W."/>
            <person name="Wang D."/>
            <person name="Zhou Q."/>
        </authorList>
    </citation>
    <scope>NUCLEOTIDE SEQUENCE [LARGE SCALE GENOMIC DNA]</scope>
    <source>
        <strain evidence="8">Israel</strain>
    </source>
</reference>
<evidence type="ECO:0000256" key="2">
    <source>
        <dbReference type="ARBA" id="ARBA00022527"/>
    </source>
</evidence>
<keyword evidence="2" id="KW-0723">Serine/threonine-protein kinase</keyword>
<dbReference type="GO" id="GO:0043123">
    <property type="term" value="P:positive regulation of canonical NF-kappaB signal transduction"/>
    <property type="evidence" value="ECO:0007669"/>
    <property type="project" value="TreeGrafter"/>
</dbReference>
<dbReference type="Ensembl" id="ENSOABT00000066806.1">
    <property type="protein sequence ID" value="ENSOABP00000067038.1"/>
    <property type="gene ID" value="ENSOABG00000024512.2"/>
</dbReference>
<proteinExistence type="inferred from homology"/>
<accession>A0AAZ1XHF6</accession>
<evidence type="ECO:0000313" key="7">
    <source>
        <dbReference type="Ensembl" id="ENSOABP00000067038.1"/>
    </source>
</evidence>
<gene>
    <name evidence="7" type="primary">MAP3K7</name>
</gene>
<dbReference type="PANTHER" id="PTHR46716">
    <property type="entry name" value="MITOGEN-ACTIVATED PROTEIN KINASE KINASE KINASE 7"/>
    <property type="match status" value="1"/>
</dbReference>
<evidence type="ECO:0000256" key="3">
    <source>
        <dbReference type="ARBA" id="ARBA00022679"/>
    </source>
</evidence>
<evidence type="ECO:0008006" key="9">
    <source>
        <dbReference type="Google" id="ProtNLM"/>
    </source>
</evidence>
<evidence type="ECO:0000256" key="6">
    <source>
        <dbReference type="ARBA" id="ARBA00022840"/>
    </source>
</evidence>
<reference evidence="7" key="2">
    <citation type="submission" date="2025-08" db="UniProtKB">
        <authorList>
            <consortium name="Ensembl"/>
        </authorList>
    </citation>
    <scope>IDENTIFICATION</scope>
</reference>
<protein>
    <recommendedName>
        <fullName evidence="9">Mitogen-activated protein kinase kinase kinase</fullName>
    </recommendedName>
</protein>